<evidence type="ECO:0000313" key="1">
    <source>
        <dbReference type="Ensembl" id="ENSAMXP00000045459.1"/>
    </source>
</evidence>
<dbReference type="AlphaFoldDB" id="A0A3B1JVU4"/>
<reference evidence="2" key="1">
    <citation type="submission" date="2013-03" db="EMBL/GenBank/DDBJ databases">
        <authorList>
            <person name="Jeffery W."/>
            <person name="Warren W."/>
            <person name="Wilson R.K."/>
        </authorList>
    </citation>
    <scope>NUCLEOTIDE SEQUENCE</scope>
    <source>
        <strain evidence="2">female</strain>
    </source>
</reference>
<dbReference type="GeneTree" id="ENSGT00940000154393"/>
<organism evidence="1 2">
    <name type="scientific">Astyanax mexicanus</name>
    <name type="common">Blind cave fish</name>
    <name type="synonym">Astyanax fasciatus mexicanus</name>
    <dbReference type="NCBI Taxonomy" id="7994"/>
    <lineage>
        <taxon>Eukaryota</taxon>
        <taxon>Metazoa</taxon>
        <taxon>Chordata</taxon>
        <taxon>Craniata</taxon>
        <taxon>Vertebrata</taxon>
        <taxon>Euteleostomi</taxon>
        <taxon>Actinopterygii</taxon>
        <taxon>Neopterygii</taxon>
        <taxon>Teleostei</taxon>
        <taxon>Ostariophysi</taxon>
        <taxon>Characiformes</taxon>
        <taxon>Characoidei</taxon>
        <taxon>Acestrorhamphidae</taxon>
        <taxon>Acestrorhamphinae</taxon>
        <taxon>Astyanax</taxon>
    </lineage>
</organism>
<reference evidence="1" key="4">
    <citation type="submission" date="2025-09" db="UniProtKB">
        <authorList>
            <consortium name="Ensembl"/>
        </authorList>
    </citation>
    <scope>IDENTIFICATION</scope>
</reference>
<dbReference type="PANTHER" id="PTHR22796:SF6">
    <property type="entry name" value="INTERFERON-INDUCED VERY LARGE GTPASE 1-RELATED"/>
    <property type="match status" value="1"/>
</dbReference>
<protein>
    <recommendedName>
        <fullName evidence="3">Interferon-induced very large GTPase 1</fullName>
    </recommendedName>
</protein>
<reference evidence="1" key="3">
    <citation type="submission" date="2025-08" db="UniProtKB">
        <authorList>
            <consortium name="Ensembl"/>
        </authorList>
    </citation>
    <scope>IDENTIFICATION</scope>
</reference>
<dbReference type="PANTHER" id="PTHR22796">
    <property type="entry name" value="URG4-RELATED"/>
    <property type="match status" value="1"/>
</dbReference>
<dbReference type="STRING" id="7994.ENSAMXP00000045459"/>
<evidence type="ECO:0008006" key="3">
    <source>
        <dbReference type="Google" id="ProtNLM"/>
    </source>
</evidence>
<evidence type="ECO:0000313" key="2">
    <source>
        <dbReference type="Proteomes" id="UP000018467"/>
    </source>
</evidence>
<dbReference type="Proteomes" id="UP000018467">
    <property type="component" value="Unassembled WGS sequence"/>
</dbReference>
<reference evidence="2" key="2">
    <citation type="journal article" date="2014" name="Nat. Commun.">
        <title>The cavefish genome reveals candidate genes for eye loss.</title>
        <authorList>
            <person name="McGaugh S.E."/>
            <person name="Gross J.B."/>
            <person name="Aken B."/>
            <person name="Blin M."/>
            <person name="Borowsky R."/>
            <person name="Chalopin D."/>
            <person name="Hinaux H."/>
            <person name="Jeffery W.R."/>
            <person name="Keene A."/>
            <person name="Ma L."/>
            <person name="Minx P."/>
            <person name="Murphy D."/>
            <person name="O'Quin K.E."/>
            <person name="Retaux S."/>
            <person name="Rohner N."/>
            <person name="Searle S.M."/>
            <person name="Stahl B.A."/>
            <person name="Tabin C."/>
            <person name="Volff J.N."/>
            <person name="Yoshizawa M."/>
            <person name="Warren W.C."/>
        </authorList>
    </citation>
    <scope>NUCLEOTIDE SEQUENCE [LARGE SCALE GENOMIC DNA]</scope>
    <source>
        <strain evidence="2">female</strain>
    </source>
</reference>
<keyword evidence="2" id="KW-1185">Reference proteome</keyword>
<proteinExistence type="predicted"/>
<accession>A0A3B1JVU4</accession>
<name>A0A3B1JVU4_ASTMX</name>
<dbReference type="Ensembl" id="ENSAMXT00000045651.1">
    <property type="protein sequence ID" value="ENSAMXP00000045459.1"/>
    <property type="gene ID" value="ENSAMXG00000041391.1"/>
</dbReference>
<sequence>MSLCMNNFCQGATTTAIFGELLCSKLEPSILEAVYNQTAINVAAEMMASIPAFRSNRSNLEKHILKTLAENENFEDYREYIHSPKQYFTRFIMNQAVKYLNNEKKKIQTIFRGNLKNLKLKINNAVFVATDEVLKKHGNADMWMGCFSKPLIEDLKFTEISNVDSMEMTDFDFLSNIVTEGLTKMVKNLRDADIKLEMLQKRSEEILTDHFCQCCWAQCPFCKAVCIGTMKDHDGEHSVPFHRANGIRGMSYRGTENLCCNFCTTVAQTDKEFYPNGESEELFPYKLYRTAGGVFATWNITPDCSELPYWKWFVCRFQQDLENLYSKKFQGSGIIPDEWKKYTKEDALESLNNYI</sequence>
<dbReference type="InParanoid" id="A0A3B1JVU4"/>